<dbReference type="Proteomes" id="UP000230914">
    <property type="component" value="Unassembled WGS sequence"/>
</dbReference>
<feature type="domain" description="Glycosyl transferase family 1" evidence="3">
    <location>
        <begin position="247"/>
        <end position="396"/>
    </location>
</feature>
<keyword evidence="1" id="KW-0328">Glycosyltransferase</keyword>
<dbReference type="AlphaFoldDB" id="A0A2G6KD71"/>
<dbReference type="STRING" id="1313172.YM304_09270"/>
<organism evidence="5 6">
    <name type="scientific">Ilumatobacter coccineus</name>
    <dbReference type="NCBI Taxonomy" id="467094"/>
    <lineage>
        <taxon>Bacteria</taxon>
        <taxon>Bacillati</taxon>
        <taxon>Actinomycetota</taxon>
        <taxon>Acidimicrobiia</taxon>
        <taxon>Acidimicrobiales</taxon>
        <taxon>Ilumatobacteraceae</taxon>
        <taxon>Ilumatobacter</taxon>
    </lineage>
</organism>
<dbReference type="InterPro" id="IPR001296">
    <property type="entry name" value="Glyco_trans_1"/>
</dbReference>
<reference evidence="5 6" key="1">
    <citation type="submission" date="2017-10" db="EMBL/GenBank/DDBJ databases">
        <title>Novel microbial diversity and functional potential in the marine mammal oral microbiome.</title>
        <authorList>
            <person name="Dudek N.K."/>
            <person name="Sun C.L."/>
            <person name="Burstein D."/>
            <person name="Kantor R.S."/>
            <person name="Aliaga Goltsman D.S."/>
            <person name="Bik E.M."/>
            <person name="Thomas B.C."/>
            <person name="Banfield J.F."/>
            <person name="Relman D.A."/>
        </authorList>
    </citation>
    <scope>NUCLEOTIDE SEQUENCE [LARGE SCALE GENOMIC DNA]</scope>
    <source>
        <strain evidence="5">DOLJORAL78_61_10</strain>
    </source>
</reference>
<dbReference type="PANTHER" id="PTHR46401">
    <property type="entry name" value="GLYCOSYLTRANSFERASE WBBK-RELATED"/>
    <property type="match status" value="1"/>
</dbReference>
<dbReference type="EMBL" id="PDSL01000040">
    <property type="protein sequence ID" value="PIE32912.1"/>
    <property type="molecule type" value="Genomic_DNA"/>
</dbReference>
<keyword evidence="2 5" id="KW-0808">Transferase</keyword>
<accession>A0A2G6KD71</accession>
<name>A0A2G6KD71_9ACTN</name>
<sequence length="437" mass="48182">MPSWTGRDPDAPLSIAYLTYRGKPHVGGQGVYTRHLTKALVDLGHSVEVFAGQPYPILDPRVPLTKLASLDLFNDQYPGRFPAYWEFKSRYDLLEAAVFSTGQFPEPLTFSARAHDHLSKRLSEFDLVHDNQCLGYGIAQLEKKIPTIVTLHHPITRDRMLEMDAAPNAFKRWSIGRWYSFVKMQGKVASKMPRVVVVSENSINDIHTDMGVPMEAMRLVPVGVDPDLFRPLDEVSRIPGRLITTASADVALKGLPYLIEAMTMLRDQGRDLSLTIIGKPKPGKSLDLIEDAGLGGVIEFVSGVPDERIVELYAEAELAVVPSLYEGFSLPAIEAMCSGTPLVATDGGALPEVTGADGETVFRCRKGDAGDLAATIAQALDNPDARNRVGAAGRQRVLERWTWKRCAEMTVDQYREVLDMPDNVRKLAVNGRLARST</sequence>
<dbReference type="Pfam" id="PF00534">
    <property type="entry name" value="Glycos_transf_1"/>
    <property type="match status" value="1"/>
</dbReference>
<evidence type="ECO:0000256" key="2">
    <source>
        <dbReference type="ARBA" id="ARBA00022679"/>
    </source>
</evidence>
<dbReference type="CDD" id="cd03801">
    <property type="entry name" value="GT4_PimA-like"/>
    <property type="match status" value="1"/>
</dbReference>
<feature type="domain" description="Glycosyltransferase subfamily 4-like N-terminal" evidence="4">
    <location>
        <begin position="26"/>
        <end position="227"/>
    </location>
</feature>
<proteinExistence type="predicted"/>
<dbReference type="GO" id="GO:0009103">
    <property type="term" value="P:lipopolysaccharide biosynthetic process"/>
    <property type="evidence" value="ECO:0007669"/>
    <property type="project" value="TreeGrafter"/>
</dbReference>
<gene>
    <name evidence="5" type="ORF">CSA55_02645</name>
</gene>
<evidence type="ECO:0000313" key="6">
    <source>
        <dbReference type="Proteomes" id="UP000230914"/>
    </source>
</evidence>
<evidence type="ECO:0000313" key="5">
    <source>
        <dbReference type="EMBL" id="PIE32912.1"/>
    </source>
</evidence>
<dbReference type="Gene3D" id="3.40.50.2000">
    <property type="entry name" value="Glycogen Phosphorylase B"/>
    <property type="match status" value="2"/>
</dbReference>
<comment type="caution">
    <text evidence="5">The sequence shown here is derived from an EMBL/GenBank/DDBJ whole genome shotgun (WGS) entry which is preliminary data.</text>
</comment>
<protein>
    <submittedName>
        <fullName evidence="5">Glycosyl transferase family 1</fullName>
    </submittedName>
</protein>
<dbReference type="SUPFAM" id="SSF53756">
    <property type="entry name" value="UDP-Glycosyltransferase/glycogen phosphorylase"/>
    <property type="match status" value="1"/>
</dbReference>
<evidence type="ECO:0000259" key="4">
    <source>
        <dbReference type="Pfam" id="PF13439"/>
    </source>
</evidence>
<dbReference type="GO" id="GO:0016757">
    <property type="term" value="F:glycosyltransferase activity"/>
    <property type="evidence" value="ECO:0007669"/>
    <property type="project" value="UniProtKB-KW"/>
</dbReference>
<dbReference type="InterPro" id="IPR028098">
    <property type="entry name" value="Glyco_trans_4-like_N"/>
</dbReference>
<dbReference type="Pfam" id="PF13439">
    <property type="entry name" value="Glyco_transf_4"/>
    <property type="match status" value="1"/>
</dbReference>
<dbReference type="PANTHER" id="PTHR46401:SF2">
    <property type="entry name" value="GLYCOSYLTRANSFERASE WBBK-RELATED"/>
    <property type="match status" value="1"/>
</dbReference>
<evidence type="ECO:0000259" key="3">
    <source>
        <dbReference type="Pfam" id="PF00534"/>
    </source>
</evidence>
<evidence type="ECO:0000256" key="1">
    <source>
        <dbReference type="ARBA" id="ARBA00022676"/>
    </source>
</evidence>